<organism evidence="1 2">
    <name type="scientific">Chromobacterium aquaticum</name>
    <dbReference type="NCBI Taxonomy" id="467180"/>
    <lineage>
        <taxon>Bacteria</taxon>
        <taxon>Pseudomonadati</taxon>
        <taxon>Pseudomonadota</taxon>
        <taxon>Betaproteobacteria</taxon>
        <taxon>Neisseriales</taxon>
        <taxon>Chromobacteriaceae</taxon>
        <taxon>Chromobacterium</taxon>
    </lineage>
</organism>
<evidence type="ECO:0000313" key="2">
    <source>
        <dbReference type="Proteomes" id="UP001595999"/>
    </source>
</evidence>
<proteinExistence type="predicted"/>
<gene>
    <name evidence="1" type="ORF">ACFO0R_08520</name>
</gene>
<reference evidence="2" key="1">
    <citation type="journal article" date="2019" name="Int. J. Syst. Evol. Microbiol.">
        <title>The Global Catalogue of Microorganisms (GCM) 10K type strain sequencing project: providing services to taxonomists for standard genome sequencing and annotation.</title>
        <authorList>
            <consortium name="The Broad Institute Genomics Platform"/>
            <consortium name="The Broad Institute Genome Sequencing Center for Infectious Disease"/>
            <person name="Wu L."/>
            <person name="Ma J."/>
        </authorList>
    </citation>
    <scope>NUCLEOTIDE SEQUENCE [LARGE SCALE GENOMIC DNA]</scope>
    <source>
        <strain evidence="2">CGMCC 4.7608</strain>
    </source>
</reference>
<dbReference type="EMBL" id="JBHSEK010000004">
    <property type="protein sequence ID" value="MFC4489665.1"/>
    <property type="molecule type" value="Genomic_DNA"/>
</dbReference>
<comment type="caution">
    <text evidence="1">The sequence shown here is derived from an EMBL/GenBank/DDBJ whole genome shotgun (WGS) entry which is preliminary data.</text>
</comment>
<sequence>MSQTFPSRRHYRPGTQPVPHQELPFAALVPDRPRVHCWQVPPADDYHKAYRIGREFAGHYIQYLQDNPNNLGNILLGRIAGDVDFEVQGASKGYWAGFFALIEQVLLFPIDIFDYIDRLNTQEDALREMMAKRPGNSK</sequence>
<name>A0ABV8ZT24_9NEIS</name>
<keyword evidence="2" id="KW-1185">Reference proteome</keyword>
<evidence type="ECO:0000313" key="1">
    <source>
        <dbReference type="EMBL" id="MFC4489665.1"/>
    </source>
</evidence>
<dbReference type="RefSeq" id="WP_231465288.1">
    <property type="nucleotide sequence ID" value="NZ_JAJOHW010000182.1"/>
</dbReference>
<accession>A0ABV8ZT24</accession>
<protein>
    <submittedName>
        <fullName evidence="1">Uncharacterized protein</fullName>
    </submittedName>
</protein>
<dbReference type="Proteomes" id="UP001595999">
    <property type="component" value="Unassembled WGS sequence"/>
</dbReference>